<keyword evidence="2" id="KW-1185">Reference proteome</keyword>
<organism evidence="1 2">
    <name type="scientific">Protopolystoma xenopodis</name>
    <dbReference type="NCBI Taxonomy" id="117903"/>
    <lineage>
        <taxon>Eukaryota</taxon>
        <taxon>Metazoa</taxon>
        <taxon>Spiralia</taxon>
        <taxon>Lophotrochozoa</taxon>
        <taxon>Platyhelminthes</taxon>
        <taxon>Monogenea</taxon>
        <taxon>Polyopisthocotylea</taxon>
        <taxon>Polystomatidea</taxon>
        <taxon>Polystomatidae</taxon>
        <taxon>Protopolystoma</taxon>
    </lineage>
</organism>
<proteinExistence type="predicted"/>
<name>A0A448XMS6_9PLAT</name>
<evidence type="ECO:0000313" key="2">
    <source>
        <dbReference type="Proteomes" id="UP000784294"/>
    </source>
</evidence>
<dbReference type="AlphaFoldDB" id="A0A448XMS6"/>
<protein>
    <submittedName>
        <fullName evidence="1">Uncharacterized protein</fullName>
    </submittedName>
</protein>
<sequence length="91" mass="10244">MEWFIIFLLVSGSDDVRHMTSQSSAQSRRGRRTVSQGLLRTIQQKKGKGNLPSEFGGANLRIPSTFLIRNEWRANNNLPIDEAVERGISNS</sequence>
<reference evidence="1" key="1">
    <citation type="submission" date="2018-11" db="EMBL/GenBank/DDBJ databases">
        <authorList>
            <consortium name="Pathogen Informatics"/>
        </authorList>
    </citation>
    <scope>NUCLEOTIDE SEQUENCE</scope>
</reference>
<dbReference type="Proteomes" id="UP000784294">
    <property type="component" value="Unassembled WGS sequence"/>
</dbReference>
<accession>A0A448XMS6</accession>
<dbReference type="EMBL" id="CAAALY010265118">
    <property type="protein sequence ID" value="VEL40493.1"/>
    <property type="molecule type" value="Genomic_DNA"/>
</dbReference>
<gene>
    <name evidence="1" type="ORF">PXEA_LOCUS33933</name>
</gene>
<evidence type="ECO:0000313" key="1">
    <source>
        <dbReference type="EMBL" id="VEL40493.1"/>
    </source>
</evidence>
<comment type="caution">
    <text evidence="1">The sequence shown here is derived from an EMBL/GenBank/DDBJ whole genome shotgun (WGS) entry which is preliminary data.</text>
</comment>